<feature type="coiled-coil region" evidence="1">
    <location>
        <begin position="9"/>
        <end position="36"/>
    </location>
</feature>
<organism evidence="4 5">
    <name type="scientific">Piloderma croceum (strain F 1598)</name>
    <dbReference type="NCBI Taxonomy" id="765440"/>
    <lineage>
        <taxon>Eukaryota</taxon>
        <taxon>Fungi</taxon>
        <taxon>Dikarya</taxon>
        <taxon>Basidiomycota</taxon>
        <taxon>Agaricomycotina</taxon>
        <taxon>Agaricomycetes</taxon>
        <taxon>Agaricomycetidae</taxon>
        <taxon>Atheliales</taxon>
        <taxon>Atheliaceae</taxon>
        <taxon>Piloderma</taxon>
    </lineage>
</organism>
<evidence type="ECO:0000256" key="1">
    <source>
        <dbReference type="SAM" id="Coils"/>
    </source>
</evidence>
<feature type="transmembrane region" description="Helical" evidence="3">
    <location>
        <begin position="464"/>
        <end position="483"/>
    </location>
</feature>
<feature type="transmembrane region" description="Helical" evidence="3">
    <location>
        <begin position="550"/>
        <end position="568"/>
    </location>
</feature>
<feature type="compositionally biased region" description="Polar residues" evidence="2">
    <location>
        <begin position="349"/>
        <end position="364"/>
    </location>
</feature>
<dbReference type="HOGENOM" id="CLU_022899_0_0_1"/>
<gene>
    <name evidence="4" type="ORF">PILCRDRAFT_7861</name>
</gene>
<sequence length="612" mass="67872">MDGSKSLTSNDMRQRIADLEEDLRNAQAAKVEAEKNAHKKAHRAHHAAENLKTFGHTDTVIFVEPEERKQGIICELSQGSRFYAPLCRFIVKYNIDQFLQRPVLHQWLSHGKIYREASERQSSRFELFFDLLFVGIVHQIAESAAEQPTGIGFAKYVLTFAPAFSIWADVRDTANQFANEDVTQRAYILWIMILLVGYSNNASAIEWGVPVDGEATTGSIDSQSTAAMRWTLGFFVVAKISKVILNLIYSLFLPLSRRPLIISSANTAIGTILFFIAIFTPFHGTITLVALGIVLDYVLRVIGVMVFKTIEVLGRRRERMKRKAAANFTGTDSPEEEKNDQDSGSGSGNISRSRTMDSSMTASTEEAPLQGIRQCNAAVTKDWRIPAINIEHHVERLGAFVTIVLGEMVVNVLFKSTNATGLDAESGRALLGLMIAFNLNWIYFDSQACKHFVHALRRHWVTSFLFTTLHVPLCMSLLLASSAMNRLVISPTPDSESGGGLKWFFGGGLGVSVCTMATIGVLHKNMDHEVPGSRGNSGLARLRRVFSRRVVLATRYAAGIAMALVPLTKNLSSIGYLGSYVGITAFLIIEETLARIERREWEMDAQDKDSVV</sequence>
<dbReference type="STRING" id="765440.A0A0C3FCN9"/>
<feature type="transmembrane region" description="Helical" evidence="3">
    <location>
        <begin position="503"/>
        <end position="522"/>
    </location>
</feature>
<keyword evidence="3" id="KW-0812">Transmembrane</keyword>
<reference evidence="5" key="2">
    <citation type="submission" date="2015-01" db="EMBL/GenBank/DDBJ databases">
        <title>Evolutionary Origins and Diversification of the Mycorrhizal Mutualists.</title>
        <authorList>
            <consortium name="DOE Joint Genome Institute"/>
            <consortium name="Mycorrhizal Genomics Consortium"/>
            <person name="Kohler A."/>
            <person name="Kuo A."/>
            <person name="Nagy L.G."/>
            <person name="Floudas D."/>
            <person name="Copeland A."/>
            <person name="Barry K.W."/>
            <person name="Cichocki N."/>
            <person name="Veneault-Fourrey C."/>
            <person name="LaButti K."/>
            <person name="Lindquist E.A."/>
            <person name="Lipzen A."/>
            <person name="Lundell T."/>
            <person name="Morin E."/>
            <person name="Murat C."/>
            <person name="Riley R."/>
            <person name="Ohm R."/>
            <person name="Sun H."/>
            <person name="Tunlid A."/>
            <person name="Henrissat B."/>
            <person name="Grigoriev I.V."/>
            <person name="Hibbett D.S."/>
            <person name="Martin F."/>
        </authorList>
    </citation>
    <scope>NUCLEOTIDE SEQUENCE [LARGE SCALE GENOMIC DNA]</scope>
    <source>
        <strain evidence="5">F 1598</strain>
    </source>
</reference>
<feature type="transmembrane region" description="Helical" evidence="3">
    <location>
        <begin position="574"/>
        <end position="593"/>
    </location>
</feature>
<accession>A0A0C3FCN9</accession>
<proteinExistence type="predicted"/>
<dbReference type="InParanoid" id="A0A0C3FCN9"/>
<protein>
    <submittedName>
        <fullName evidence="4">Uncharacterized protein</fullName>
    </submittedName>
</protein>
<name>A0A0C3FCN9_PILCF</name>
<evidence type="ECO:0000313" key="5">
    <source>
        <dbReference type="Proteomes" id="UP000054166"/>
    </source>
</evidence>
<dbReference type="Proteomes" id="UP000054166">
    <property type="component" value="Unassembled WGS sequence"/>
</dbReference>
<evidence type="ECO:0000256" key="2">
    <source>
        <dbReference type="SAM" id="MobiDB-lite"/>
    </source>
</evidence>
<feature type="transmembrane region" description="Helical" evidence="3">
    <location>
        <begin position="288"/>
        <end position="313"/>
    </location>
</feature>
<dbReference type="InterPro" id="IPR010640">
    <property type="entry name" value="Low_temperature_requirement_A"/>
</dbReference>
<evidence type="ECO:0000313" key="4">
    <source>
        <dbReference type="EMBL" id="KIM82470.1"/>
    </source>
</evidence>
<feature type="transmembrane region" description="Helical" evidence="3">
    <location>
        <begin position="230"/>
        <end position="253"/>
    </location>
</feature>
<reference evidence="4 5" key="1">
    <citation type="submission" date="2014-04" db="EMBL/GenBank/DDBJ databases">
        <authorList>
            <consortium name="DOE Joint Genome Institute"/>
            <person name="Kuo A."/>
            <person name="Tarkka M."/>
            <person name="Buscot F."/>
            <person name="Kohler A."/>
            <person name="Nagy L.G."/>
            <person name="Floudas D."/>
            <person name="Copeland A."/>
            <person name="Barry K.W."/>
            <person name="Cichocki N."/>
            <person name="Veneault-Fourrey C."/>
            <person name="LaButti K."/>
            <person name="Lindquist E.A."/>
            <person name="Lipzen A."/>
            <person name="Lundell T."/>
            <person name="Morin E."/>
            <person name="Murat C."/>
            <person name="Sun H."/>
            <person name="Tunlid A."/>
            <person name="Henrissat B."/>
            <person name="Grigoriev I.V."/>
            <person name="Hibbett D.S."/>
            <person name="Martin F."/>
            <person name="Nordberg H.P."/>
            <person name="Cantor M.N."/>
            <person name="Hua S.X."/>
        </authorList>
    </citation>
    <scope>NUCLEOTIDE SEQUENCE [LARGE SCALE GENOMIC DNA]</scope>
    <source>
        <strain evidence="4 5">F 1598</strain>
    </source>
</reference>
<feature type="region of interest" description="Disordered" evidence="2">
    <location>
        <begin position="324"/>
        <end position="368"/>
    </location>
</feature>
<dbReference type="PANTHER" id="PTHR36840">
    <property type="entry name" value="BLL5714 PROTEIN"/>
    <property type="match status" value="1"/>
</dbReference>
<feature type="transmembrane region" description="Helical" evidence="3">
    <location>
        <begin position="260"/>
        <end position="282"/>
    </location>
</feature>
<dbReference type="Pfam" id="PF06772">
    <property type="entry name" value="LtrA"/>
    <property type="match status" value="1"/>
</dbReference>
<keyword evidence="5" id="KW-1185">Reference proteome</keyword>
<dbReference type="PANTHER" id="PTHR36840:SF1">
    <property type="entry name" value="BLL5714 PROTEIN"/>
    <property type="match status" value="1"/>
</dbReference>
<dbReference type="AlphaFoldDB" id="A0A0C3FCN9"/>
<keyword evidence="3" id="KW-0472">Membrane</keyword>
<evidence type="ECO:0000256" key="3">
    <source>
        <dbReference type="SAM" id="Phobius"/>
    </source>
</evidence>
<dbReference type="EMBL" id="KN832994">
    <property type="protein sequence ID" value="KIM82470.1"/>
    <property type="molecule type" value="Genomic_DNA"/>
</dbReference>
<dbReference type="OrthoDB" id="191995at2759"/>
<keyword evidence="3" id="KW-1133">Transmembrane helix</keyword>
<keyword evidence="1" id="KW-0175">Coiled coil</keyword>